<dbReference type="EMBL" id="CAJVPZ010011623">
    <property type="protein sequence ID" value="CAG8631903.1"/>
    <property type="molecule type" value="Genomic_DNA"/>
</dbReference>
<sequence>QVLAINSYNKSVTVEDDSSSTNSNVELMHKNDVETVQKAGQTNFEANFGRILVDMLKFLCYELSVSELGSKQDLRYVLLDSDISVKEKVVDVDNVAKEVFKKGSRLGFELKKVFVDVFNNASSSSAEKGLCGESG</sequence>
<protein>
    <submittedName>
        <fullName evidence="1">9246_t:CDS:1</fullName>
    </submittedName>
</protein>
<keyword evidence="2" id="KW-1185">Reference proteome</keyword>
<evidence type="ECO:0000313" key="2">
    <source>
        <dbReference type="Proteomes" id="UP000789396"/>
    </source>
</evidence>
<dbReference type="Proteomes" id="UP000789396">
    <property type="component" value="Unassembled WGS sequence"/>
</dbReference>
<evidence type="ECO:0000313" key="1">
    <source>
        <dbReference type="EMBL" id="CAG8631903.1"/>
    </source>
</evidence>
<reference evidence="1" key="1">
    <citation type="submission" date="2021-06" db="EMBL/GenBank/DDBJ databases">
        <authorList>
            <person name="Kallberg Y."/>
            <person name="Tangrot J."/>
            <person name="Rosling A."/>
        </authorList>
    </citation>
    <scope>NUCLEOTIDE SEQUENCE</scope>
    <source>
        <strain evidence="1">IN212</strain>
    </source>
</reference>
<feature type="non-terminal residue" evidence="1">
    <location>
        <position position="1"/>
    </location>
</feature>
<proteinExistence type="predicted"/>
<dbReference type="OrthoDB" id="2441771at2759"/>
<organism evidence="1 2">
    <name type="scientific">Racocetra fulgida</name>
    <dbReference type="NCBI Taxonomy" id="60492"/>
    <lineage>
        <taxon>Eukaryota</taxon>
        <taxon>Fungi</taxon>
        <taxon>Fungi incertae sedis</taxon>
        <taxon>Mucoromycota</taxon>
        <taxon>Glomeromycotina</taxon>
        <taxon>Glomeromycetes</taxon>
        <taxon>Diversisporales</taxon>
        <taxon>Gigasporaceae</taxon>
        <taxon>Racocetra</taxon>
    </lineage>
</organism>
<dbReference type="AlphaFoldDB" id="A0A9N9DDY0"/>
<accession>A0A9N9DDY0</accession>
<gene>
    <name evidence="1" type="ORF">RFULGI_LOCUS7749</name>
</gene>
<name>A0A9N9DDY0_9GLOM</name>
<comment type="caution">
    <text evidence="1">The sequence shown here is derived from an EMBL/GenBank/DDBJ whole genome shotgun (WGS) entry which is preliminary data.</text>
</comment>